<keyword evidence="5 7" id="KW-0648">Protein biosynthesis</keyword>
<dbReference type="InterPro" id="IPR004365">
    <property type="entry name" value="NA-bd_OB_tRNA"/>
</dbReference>
<evidence type="ECO:0000313" key="11">
    <source>
        <dbReference type="Proteomes" id="UP000008192"/>
    </source>
</evidence>
<dbReference type="GO" id="GO:0006421">
    <property type="term" value="P:asparaginyl-tRNA aminoacylation"/>
    <property type="evidence" value="ECO:0007669"/>
    <property type="project" value="UniProtKB-UniRule"/>
</dbReference>
<evidence type="ECO:0000259" key="9">
    <source>
        <dbReference type="PROSITE" id="PS50862"/>
    </source>
</evidence>
<evidence type="ECO:0000256" key="1">
    <source>
        <dbReference type="ARBA" id="ARBA00008226"/>
    </source>
</evidence>
<dbReference type="GO" id="GO:0004816">
    <property type="term" value="F:asparagine-tRNA ligase activity"/>
    <property type="evidence" value="ECO:0007669"/>
    <property type="project" value="UniProtKB-UniRule"/>
</dbReference>
<comment type="catalytic activity">
    <reaction evidence="7">
        <text>tRNA(Asn) + L-asparagine + ATP = L-asparaginyl-tRNA(Asn) + AMP + diphosphate + H(+)</text>
        <dbReference type="Rhea" id="RHEA:11180"/>
        <dbReference type="Rhea" id="RHEA-COMP:9659"/>
        <dbReference type="Rhea" id="RHEA-COMP:9674"/>
        <dbReference type="ChEBI" id="CHEBI:15378"/>
        <dbReference type="ChEBI" id="CHEBI:30616"/>
        <dbReference type="ChEBI" id="CHEBI:33019"/>
        <dbReference type="ChEBI" id="CHEBI:58048"/>
        <dbReference type="ChEBI" id="CHEBI:78442"/>
        <dbReference type="ChEBI" id="CHEBI:78515"/>
        <dbReference type="ChEBI" id="CHEBI:456215"/>
        <dbReference type="EC" id="6.1.1.22"/>
    </reaction>
</comment>
<evidence type="ECO:0000256" key="6">
    <source>
        <dbReference type="ARBA" id="ARBA00023146"/>
    </source>
</evidence>
<feature type="domain" description="Aminoacyl-transfer RNA synthetases class-II family profile" evidence="9">
    <location>
        <begin position="162"/>
        <end position="513"/>
    </location>
</feature>
<dbReference type="PANTHER" id="PTHR22594">
    <property type="entry name" value="ASPARTYL/LYSYL-TRNA SYNTHETASE"/>
    <property type="match status" value="1"/>
</dbReference>
<dbReference type="Gene3D" id="3.30.930.10">
    <property type="entry name" value="Bira Bifunctional Protein, Domain 2"/>
    <property type="match status" value="1"/>
</dbReference>
<dbReference type="PANTHER" id="PTHR22594:SF34">
    <property type="entry name" value="ASPARAGINE--TRNA LIGASE, MITOCHONDRIAL-RELATED"/>
    <property type="match status" value="1"/>
</dbReference>
<comment type="subunit">
    <text evidence="7">Homodimer.</text>
</comment>
<dbReference type="CDD" id="cd04318">
    <property type="entry name" value="EcAsnRS_like_N"/>
    <property type="match status" value="1"/>
</dbReference>
<dbReference type="CDD" id="cd00776">
    <property type="entry name" value="AsxRS_core"/>
    <property type="match status" value="1"/>
</dbReference>
<dbReference type="EC" id="6.1.1.22" evidence="7"/>
<keyword evidence="4 7" id="KW-0067">ATP-binding</keyword>
<name>A0AAU8PIN9_TREPG</name>
<keyword evidence="6 7" id="KW-0030">Aminoacyl-tRNA synthetase</keyword>
<dbReference type="InterPro" id="IPR004364">
    <property type="entry name" value="Aa-tRNA-synt_II"/>
</dbReference>
<dbReference type="GO" id="GO:0005524">
    <property type="term" value="F:ATP binding"/>
    <property type="evidence" value="ECO:0007669"/>
    <property type="project" value="UniProtKB-UniRule"/>
</dbReference>
<comment type="subcellular location">
    <subcellularLocation>
        <location evidence="7">Cytoplasm</location>
    </subcellularLocation>
</comment>
<dbReference type="Pfam" id="PF00152">
    <property type="entry name" value="tRNA-synt_2"/>
    <property type="match status" value="1"/>
</dbReference>
<dbReference type="NCBIfam" id="NF003037">
    <property type="entry name" value="PRK03932.1"/>
    <property type="match status" value="1"/>
</dbReference>
<dbReference type="GO" id="GO:0005737">
    <property type="term" value="C:cytoplasm"/>
    <property type="evidence" value="ECO:0007669"/>
    <property type="project" value="UniProtKB-SubCell"/>
</dbReference>
<dbReference type="AlphaFoldDB" id="A0AAU8PIN9"/>
<keyword evidence="2 7" id="KW-0436">Ligase</keyword>
<dbReference type="PROSITE" id="PS50862">
    <property type="entry name" value="AA_TRNA_LIGASE_II"/>
    <property type="match status" value="1"/>
</dbReference>
<dbReference type="InterPro" id="IPR006195">
    <property type="entry name" value="aa-tRNA-synth_II"/>
</dbReference>
<evidence type="ECO:0000256" key="2">
    <source>
        <dbReference type="ARBA" id="ARBA00022598"/>
    </source>
</evidence>
<sequence length="523" mass="57745">MRAMHPLLKEILTHPPSGQHECVHGWVRSKRETKCAVFISLSDGSCPDTLQVTVPLPECSASLSSGAQAEQIPNVRDAVLQGETLAQTLKRVTTGACIRAEGALVPSPGAGQALELRACNLTVLGEAPAETYPLQKKSHSFEFLRAHAHLRARTSTFAACARVRSALAGAVHRFFSERHFQYVHTPIITASDCEGAGELFRVTTFDPVRIAREAHAAGAAGNPYALTYADDFFGKAARLTVSGQLQGEAYALALTRIYTFGPTFRAENSNTSRHLSEFWMVEPEIAFARITDCMDVAEEFLAYLLRAALKDCAQDIAFLDERAAQHARSARGDTPLAARSTARTPPVRTPGQLTRMLEDVARAPATRLTYTEAIKLLENSGRSFEFPVRWGCDLQSEHECFLTEEVFHGPVIVYDYPKEIKAFYMKLNADGTTVRSMDLLVPGLGEIMGGSEREEQFEVLCARIRASGFDPHDYRWYTDLRRFGTAPHAGFGLGFERLLQYVTGLGNIRDVIPFPRTPRTADF</sequence>
<dbReference type="InterPro" id="IPR012340">
    <property type="entry name" value="NA-bd_OB-fold"/>
</dbReference>
<feature type="region of interest" description="Disordered" evidence="8">
    <location>
        <begin position="329"/>
        <end position="350"/>
    </location>
</feature>
<evidence type="ECO:0000256" key="7">
    <source>
        <dbReference type="HAMAP-Rule" id="MF_00534"/>
    </source>
</evidence>
<evidence type="ECO:0000313" key="10">
    <source>
        <dbReference type="EMBL" id="AEZ59870.1"/>
    </source>
</evidence>
<dbReference type="Gene3D" id="2.40.50.140">
    <property type="entry name" value="Nucleic acid-binding proteins"/>
    <property type="match status" value="1"/>
</dbReference>
<evidence type="ECO:0000256" key="3">
    <source>
        <dbReference type="ARBA" id="ARBA00022741"/>
    </source>
</evidence>
<keyword evidence="3 7" id="KW-0547">Nucleotide-binding</keyword>
<dbReference type="RefSeq" id="WP_014342507.1">
    <property type="nucleotide sequence ID" value="NC_016843.1"/>
</dbReference>
<proteinExistence type="inferred from homology"/>
<dbReference type="GO" id="GO:0003676">
    <property type="term" value="F:nucleic acid binding"/>
    <property type="evidence" value="ECO:0007669"/>
    <property type="project" value="InterPro"/>
</dbReference>
<dbReference type="SUPFAM" id="SSF55681">
    <property type="entry name" value="Class II aaRS and biotin synthetases"/>
    <property type="match status" value="1"/>
</dbReference>
<protein>
    <recommendedName>
        <fullName evidence="7">Asparagine--tRNA ligase</fullName>
        <ecNumber evidence="7">6.1.1.22</ecNumber>
    </recommendedName>
    <alternativeName>
        <fullName evidence="7">Asparaginyl-tRNA synthetase</fullName>
        <shortName evidence="7">AsnRS</shortName>
    </alternativeName>
</protein>
<organism evidence="10 11">
    <name type="scientific">Treponema pallidum subsp. pertenue (strain Gauthier)</name>
    <dbReference type="NCBI Taxonomy" id="491080"/>
    <lineage>
        <taxon>Bacteria</taxon>
        <taxon>Pseudomonadati</taxon>
        <taxon>Spirochaetota</taxon>
        <taxon>Spirochaetia</taxon>
        <taxon>Spirochaetales</taxon>
        <taxon>Treponemataceae</taxon>
        <taxon>Treponema</taxon>
    </lineage>
</organism>
<dbReference type="SUPFAM" id="SSF50249">
    <property type="entry name" value="Nucleic acid-binding proteins"/>
    <property type="match status" value="1"/>
</dbReference>
<dbReference type="InterPro" id="IPR045864">
    <property type="entry name" value="aa-tRNA-synth_II/BPL/LPL"/>
</dbReference>
<reference evidence="11" key="1">
    <citation type="journal article" date="2012" name="PLoS Negl. Trop. Dis.">
        <title>Whole genome sequences of three Treponema pallidum ssp. pertenue strains: yaws and syphilis treponemes differ in less than 0.2% of the genome sequence.</title>
        <authorList>
            <person name="Cejkova D."/>
            <person name="Zobanikova M."/>
            <person name="Chen L."/>
            <person name="Pospisilova P."/>
            <person name="Strouhal M."/>
            <person name="Qin X."/>
            <person name="Mikalova L."/>
            <person name="Norris S.J."/>
            <person name="Muzny D.M."/>
            <person name="Gibbs R.A."/>
            <person name="Fulton L.L."/>
            <person name="Sodergren E."/>
            <person name="Weinstock G.M."/>
            <person name="Smajs D."/>
        </authorList>
    </citation>
    <scope>NUCLEOTIDE SEQUENCE [LARGE SCALE GENOMIC DNA]</scope>
    <source>
        <strain evidence="11">Gauthier</strain>
    </source>
</reference>
<accession>A0AAU8PIN9</accession>
<dbReference type="HAMAP" id="MF_00534">
    <property type="entry name" value="Asn_tRNA_synth"/>
    <property type="match status" value="1"/>
</dbReference>
<keyword evidence="7" id="KW-0963">Cytoplasm</keyword>
<dbReference type="Proteomes" id="UP000008192">
    <property type="component" value="Chromosome"/>
</dbReference>
<dbReference type="EMBL" id="CP002376">
    <property type="protein sequence ID" value="AEZ59870.1"/>
    <property type="molecule type" value="Genomic_DNA"/>
</dbReference>
<evidence type="ECO:0000256" key="8">
    <source>
        <dbReference type="SAM" id="MobiDB-lite"/>
    </source>
</evidence>
<dbReference type="Pfam" id="PF01336">
    <property type="entry name" value="tRNA_anti-codon"/>
    <property type="match status" value="1"/>
</dbReference>
<gene>
    <name evidence="7 10" type="primary">asnS</name>
    <name evidence="10" type="ordered locus">TPEGAU_0609</name>
</gene>
<evidence type="ECO:0000256" key="4">
    <source>
        <dbReference type="ARBA" id="ARBA00022840"/>
    </source>
</evidence>
<dbReference type="InterPro" id="IPR002312">
    <property type="entry name" value="Asp/Asn-tRNA-synth_IIb"/>
</dbReference>
<comment type="similarity">
    <text evidence="1 7">Belongs to the class-II aminoacyl-tRNA synthetase family.</text>
</comment>
<dbReference type="PRINTS" id="PR01042">
    <property type="entry name" value="TRNASYNTHASP"/>
</dbReference>
<evidence type="ECO:0000256" key="5">
    <source>
        <dbReference type="ARBA" id="ARBA00022917"/>
    </source>
</evidence>
<dbReference type="InterPro" id="IPR004522">
    <property type="entry name" value="Asn-tRNA-ligase"/>
</dbReference>
<dbReference type="KEGG" id="tpg:TPEGAU_0609"/>